<sequence length="192" mass="21782">MRHEFSEVLNDLIDCFLVGDLLLLKRYKETHRLPDDVAFAFTTGDSGDNAVLEGVVIPLAGIENHPYTVIFTLDDDTPELLKAGSRLQHRRGGYVLRVEHRSVMLYTWRILERFNDESVNALLARYREPGRPVIDLDNGWYDVEVLGGEVPRNGWFEPAFEFVLKKTDTPSDASHVDLGYSFAIDSSLDPAE</sequence>
<evidence type="ECO:0000313" key="1">
    <source>
        <dbReference type="EMBL" id="KEA57509.1"/>
    </source>
</evidence>
<accession>A0A071M9A4</accession>
<comment type="caution">
    <text evidence="1">The sequence shown here is derived from an EMBL/GenBank/DDBJ whole genome shotgun (WGS) entry which is preliminary data.</text>
</comment>
<protein>
    <submittedName>
        <fullName evidence="1">Uncharacterized protein</fullName>
    </submittedName>
</protein>
<reference evidence="1" key="1">
    <citation type="submission" date="2014-04" db="EMBL/GenBank/DDBJ databases">
        <title>In planta biocontrol of soil-borne Fusarium wilt of banana through a plant endophytic bacterium, Burkholderia cenocepacia 869T2.</title>
        <authorList>
            <person name="Ho Y.-N."/>
            <person name="Chiang H.-M."/>
            <person name="Chao C.-P."/>
            <person name="Su C.-C."/>
            <person name="Hsu H.-F."/>
            <person name="Guo C.-T."/>
            <person name="Hsieh J.-L."/>
            <person name="Huang C.-C."/>
        </authorList>
    </citation>
    <scope>NUCLEOTIDE SEQUENCE [LARGE SCALE GENOMIC DNA]</scope>
    <source>
        <strain evidence="1">869T2</strain>
    </source>
</reference>
<dbReference type="EMBL" id="JJOA01000017">
    <property type="protein sequence ID" value="KEA57509.1"/>
    <property type="molecule type" value="Genomic_DNA"/>
</dbReference>
<dbReference type="AlphaFoldDB" id="A0A071M9A4"/>
<gene>
    <name evidence="1" type="ORF">DT99_21180</name>
</gene>
<proteinExistence type="predicted"/>
<name>A0A071M9A4_9BURK</name>
<organism evidence="1">
    <name type="scientific">Burkholderia cenocepacia</name>
    <dbReference type="NCBI Taxonomy" id="95486"/>
    <lineage>
        <taxon>Bacteria</taxon>
        <taxon>Pseudomonadati</taxon>
        <taxon>Pseudomonadota</taxon>
        <taxon>Betaproteobacteria</taxon>
        <taxon>Burkholderiales</taxon>
        <taxon>Burkholderiaceae</taxon>
        <taxon>Burkholderia</taxon>
        <taxon>Burkholderia cepacia complex</taxon>
    </lineage>
</organism>
<dbReference type="OrthoDB" id="654004at2"/>